<protein>
    <recommendedName>
        <fullName evidence="2">Methyltransferase type 11 domain-containing protein</fullName>
    </recommendedName>
</protein>
<dbReference type="PANTHER" id="PTHR45445">
    <property type="match status" value="1"/>
</dbReference>
<dbReference type="CDD" id="cd02440">
    <property type="entry name" value="AdoMet_MTases"/>
    <property type="match status" value="1"/>
</dbReference>
<dbReference type="GO" id="GO:0008757">
    <property type="term" value="F:S-adenosylmethionine-dependent methyltransferase activity"/>
    <property type="evidence" value="ECO:0007669"/>
    <property type="project" value="InterPro"/>
</dbReference>
<dbReference type="PANTHER" id="PTHR45445:SF2">
    <property type="entry name" value="METHYLTRANSFERASE TYPE 11 DOMAIN-CONTAINING PROTEIN"/>
    <property type="match status" value="1"/>
</dbReference>
<dbReference type="Gene3D" id="3.40.50.150">
    <property type="entry name" value="Vaccinia Virus protein VP39"/>
    <property type="match status" value="1"/>
</dbReference>
<dbReference type="STRING" id="1547922.ISF6_4456"/>
<reference evidence="4" key="1">
    <citation type="submission" date="2015-07" db="EMBL/GenBank/DDBJ databases">
        <title>Discovery of a poly(ethylene terephthalate assimilation.</title>
        <authorList>
            <person name="Yoshida S."/>
            <person name="Hiraga K."/>
            <person name="Takehana T."/>
            <person name="Taniguchi I."/>
            <person name="Yamaji H."/>
            <person name="Maeda Y."/>
            <person name="Toyohara K."/>
            <person name="Miyamoto K."/>
            <person name="Kimura Y."/>
            <person name="Oda K."/>
        </authorList>
    </citation>
    <scope>NUCLEOTIDE SEQUENCE [LARGE SCALE GENOMIC DNA]</scope>
    <source>
        <strain evidence="4">NBRC 110686 / TISTR 2288 / 201-F6</strain>
    </source>
</reference>
<name>A0A0K8P6M1_PISS1</name>
<dbReference type="SUPFAM" id="SSF53335">
    <property type="entry name" value="S-adenosyl-L-methionine-dependent methyltransferases"/>
    <property type="match status" value="1"/>
</dbReference>
<evidence type="ECO:0000256" key="1">
    <source>
        <dbReference type="SAM" id="MobiDB-lite"/>
    </source>
</evidence>
<feature type="domain" description="Methyltransferase type 11" evidence="2">
    <location>
        <begin position="172"/>
        <end position="291"/>
    </location>
</feature>
<evidence type="ECO:0000259" key="2">
    <source>
        <dbReference type="Pfam" id="PF08241"/>
    </source>
</evidence>
<dbReference type="Pfam" id="PF08241">
    <property type="entry name" value="Methyltransf_11"/>
    <property type="match status" value="1"/>
</dbReference>
<reference evidence="3 4" key="2">
    <citation type="journal article" date="2016" name="Science">
        <title>A bacterium that degrades and assimilates poly(ethylene terephthalate).</title>
        <authorList>
            <person name="Yoshida S."/>
            <person name="Hiraga K."/>
            <person name="Takehana T."/>
            <person name="Taniguchi I."/>
            <person name="Yamaji H."/>
            <person name="Maeda Y."/>
            <person name="Toyohara K."/>
            <person name="Miyamoto K."/>
            <person name="Kimura Y."/>
            <person name="Oda K."/>
        </authorList>
    </citation>
    <scope>NUCLEOTIDE SEQUENCE [LARGE SCALE GENOMIC DNA]</scope>
    <source>
        <strain evidence="4">NBRC 110686 / TISTR 2288 / 201-F6</strain>
    </source>
</reference>
<evidence type="ECO:0000313" key="3">
    <source>
        <dbReference type="EMBL" id="GAP38262.1"/>
    </source>
</evidence>
<keyword evidence="4" id="KW-1185">Reference proteome</keyword>
<dbReference type="OrthoDB" id="9808480at2"/>
<feature type="region of interest" description="Disordered" evidence="1">
    <location>
        <begin position="305"/>
        <end position="324"/>
    </location>
</feature>
<comment type="caution">
    <text evidence="3">The sequence shown here is derived from an EMBL/GenBank/DDBJ whole genome shotgun (WGS) entry which is preliminary data.</text>
</comment>
<gene>
    <name evidence="3" type="ORF">ISF6_4456</name>
</gene>
<dbReference type="RefSeq" id="WP_054022124.1">
    <property type="nucleotide sequence ID" value="NZ_BBYR01000069.1"/>
</dbReference>
<dbReference type="AlphaFoldDB" id="A0A0K8P6M1"/>
<dbReference type="Proteomes" id="UP000037660">
    <property type="component" value="Unassembled WGS sequence"/>
</dbReference>
<proteinExistence type="predicted"/>
<dbReference type="InterPro" id="IPR013216">
    <property type="entry name" value="Methyltransf_11"/>
</dbReference>
<accession>A0A0K8P6M1</accession>
<evidence type="ECO:0000313" key="4">
    <source>
        <dbReference type="Proteomes" id="UP000037660"/>
    </source>
</evidence>
<organism evidence="3 4">
    <name type="scientific">Piscinibacter sakaiensis</name>
    <name type="common">Ideonella sakaiensis</name>
    <dbReference type="NCBI Taxonomy" id="1547922"/>
    <lineage>
        <taxon>Bacteria</taxon>
        <taxon>Pseudomonadati</taxon>
        <taxon>Pseudomonadota</taxon>
        <taxon>Betaproteobacteria</taxon>
        <taxon>Burkholderiales</taxon>
        <taxon>Sphaerotilaceae</taxon>
        <taxon>Piscinibacter</taxon>
    </lineage>
</organism>
<sequence>MLTSHLAQLRPLCPTCRLAGRGAQALTLGHVAQAQGEEVIEGVLLCPHPACQREHPVLDGIPVVVSDIAGWAAHQLEGTLRRDDLSPFAESLLGDAAGPGSGFHAERTNLGIYGWGHWGDWVAAAGRAHGGAYARLLEDALALAEATPGGLGRGSEAPATAPHPPRLGGTWLDLGCSVGRGPWALAREGASLVVGVDLNMSMLRVAEHARRAGRARFPLRRSGIVFDRVDQPLPAADPARTSHWCCDVGLLPFAEASFDGALLLNLVDCVPQPLALLAEAARVLRPGAAALFASPYDWSPSATAPGQWIGGHSQRSASRGDPPTELRRLLSPDCAAGIDLGLVIDRERDDVPWHVQTGERSTMAYRVHLAALRRKG</sequence>
<dbReference type="InterPro" id="IPR029063">
    <property type="entry name" value="SAM-dependent_MTases_sf"/>
</dbReference>
<dbReference type="EMBL" id="BBYR01000069">
    <property type="protein sequence ID" value="GAP38262.1"/>
    <property type="molecule type" value="Genomic_DNA"/>
</dbReference>